<feature type="domain" description="PH" evidence="3">
    <location>
        <begin position="313"/>
        <end position="401"/>
    </location>
</feature>
<evidence type="ECO:0000313" key="5">
    <source>
        <dbReference type="Proteomes" id="UP000054937"/>
    </source>
</evidence>
<reference evidence="4 5" key="1">
    <citation type="journal article" date="2015" name="Sci. Rep.">
        <title>Genome of the facultative scuticociliatosis pathogen Pseudocohnilembus persalinus provides insight into its virulence through horizontal gene transfer.</title>
        <authorList>
            <person name="Xiong J."/>
            <person name="Wang G."/>
            <person name="Cheng J."/>
            <person name="Tian M."/>
            <person name="Pan X."/>
            <person name="Warren A."/>
            <person name="Jiang C."/>
            <person name="Yuan D."/>
            <person name="Miao W."/>
        </authorList>
    </citation>
    <scope>NUCLEOTIDE SEQUENCE [LARGE SCALE GENOMIC DNA]</scope>
    <source>
        <strain evidence="4">36N120E</strain>
    </source>
</reference>
<dbReference type="InParanoid" id="A0A0V0QKD4"/>
<gene>
    <name evidence="4" type="ORF">PPERSA_11982</name>
</gene>
<dbReference type="Proteomes" id="UP000054937">
    <property type="component" value="Unassembled WGS sequence"/>
</dbReference>
<dbReference type="PROSITE" id="PS50003">
    <property type="entry name" value="PH_DOMAIN"/>
    <property type="match status" value="1"/>
</dbReference>
<sequence>MLNKSSSENEKTAQNLNIRKQQNIIIDHQISENDKQVCANQFSQKSPKSHQKTKNQSIENFTTYSATHAEKNNQLHSNIFSNTDIVFYTSDSGSSEDEEESDQEINQNINEKQDQNQNQESDCNKLREENNDKLQQKEERNVNKVVFQGYFDEIQSNQQTNILQNCDRQQKSQENLKNQQNYDKQDQFKIDKEKFDQIQESGDVQSQQQEQIEIVIDDQVIEDQMKQYESQTMFQHFQQKTLNSNVKQKKYNQESDLKNVNLSQQEDLVKEYSNDIKQDMHLQNSVQQYLRLSEVQKQLFTQTNIQNSDISSTKIKDGYLKIKESKCSCFMQNSKRYFYLNERSLAYYKSQKKKQIIGNINFSIINNCQVIKCEKNQNGFYIDITQYKKKYYIVAKDSNDR</sequence>
<evidence type="ECO:0000313" key="4">
    <source>
        <dbReference type="EMBL" id="KRX02642.1"/>
    </source>
</evidence>
<dbReference type="InterPro" id="IPR011993">
    <property type="entry name" value="PH-like_dom_sf"/>
</dbReference>
<comment type="caution">
    <text evidence="4">The sequence shown here is derived from an EMBL/GenBank/DDBJ whole genome shotgun (WGS) entry which is preliminary data.</text>
</comment>
<dbReference type="AlphaFoldDB" id="A0A0V0QKD4"/>
<evidence type="ECO:0000256" key="1">
    <source>
        <dbReference type="SAM" id="Coils"/>
    </source>
</evidence>
<feature type="coiled-coil region" evidence="1">
    <location>
        <begin position="102"/>
        <end position="136"/>
    </location>
</feature>
<dbReference type="InterPro" id="IPR001849">
    <property type="entry name" value="PH_domain"/>
</dbReference>
<organism evidence="4 5">
    <name type="scientific">Pseudocohnilembus persalinus</name>
    <name type="common">Ciliate</name>
    <dbReference type="NCBI Taxonomy" id="266149"/>
    <lineage>
        <taxon>Eukaryota</taxon>
        <taxon>Sar</taxon>
        <taxon>Alveolata</taxon>
        <taxon>Ciliophora</taxon>
        <taxon>Intramacronucleata</taxon>
        <taxon>Oligohymenophorea</taxon>
        <taxon>Scuticociliatia</taxon>
        <taxon>Philasterida</taxon>
        <taxon>Pseudocohnilembidae</taxon>
        <taxon>Pseudocohnilembus</taxon>
    </lineage>
</organism>
<keyword evidence="5" id="KW-1185">Reference proteome</keyword>
<evidence type="ECO:0000259" key="3">
    <source>
        <dbReference type="PROSITE" id="PS50003"/>
    </source>
</evidence>
<protein>
    <recommendedName>
        <fullName evidence="3">PH domain-containing protein</fullName>
    </recommendedName>
</protein>
<dbReference type="EMBL" id="LDAU01000154">
    <property type="protein sequence ID" value="KRX02642.1"/>
    <property type="molecule type" value="Genomic_DNA"/>
</dbReference>
<dbReference type="Pfam" id="PF00169">
    <property type="entry name" value="PH"/>
    <property type="match status" value="1"/>
</dbReference>
<dbReference type="CDD" id="cd00821">
    <property type="entry name" value="PH"/>
    <property type="match status" value="1"/>
</dbReference>
<proteinExistence type="predicted"/>
<feature type="region of interest" description="Disordered" evidence="2">
    <location>
        <begin position="1"/>
        <end position="20"/>
    </location>
</feature>
<keyword evidence="1" id="KW-0175">Coiled coil</keyword>
<dbReference type="Gene3D" id="2.30.29.30">
    <property type="entry name" value="Pleckstrin-homology domain (PH domain)/Phosphotyrosine-binding domain (PTB)"/>
    <property type="match status" value="1"/>
</dbReference>
<name>A0A0V0QKD4_PSEPJ</name>
<dbReference type="SUPFAM" id="SSF50729">
    <property type="entry name" value="PH domain-like"/>
    <property type="match status" value="1"/>
</dbReference>
<evidence type="ECO:0000256" key="2">
    <source>
        <dbReference type="SAM" id="MobiDB-lite"/>
    </source>
</evidence>
<accession>A0A0V0QKD4</accession>